<accession>A0A2I0L0C8</accession>
<sequence>MADSSSSSTLTILLPSSSISTVLPSSFPTIHVKLNGRNYLYWKGVMTQLLITYGLLDYVECRVMASSKTITGTDGVTTPNPDYLNWQSRDNFALTCVILAVIEEIGVRILSIKTSRETWTSLFTSFLTQTAAQEDLLDQQWQDLKKGDKLMAEFISLVKEQAL</sequence>
<proteinExistence type="predicted"/>
<reference evidence="1 2" key="1">
    <citation type="submission" date="2017-11" db="EMBL/GenBank/DDBJ databases">
        <title>De-novo sequencing of pomegranate (Punica granatum L.) genome.</title>
        <authorList>
            <person name="Akparov Z."/>
            <person name="Amiraslanov A."/>
            <person name="Hajiyeva S."/>
            <person name="Abbasov M."/>
            <person name="Kaur K."/>
            <person name="Hamwieh A."/>
            <person name="Solovyev V."/>
            <person name="Salamov A."/>
            <person name="Braich B."/>
            <person name="Kosarev P."/>
            <person name="Mahmoud A."/>
            <person name="Hajiyev E."/>
            <person name="Babayeva S."/>
            <person name="Izzatullayeva V."/>
            <person name="Mammadov A."/>
            <person name="Mammadov A."/>
            <person name="Sharifova S."/>
            <person name="Ojaghi J."/>
            <person name="Eynullazada K."/>
            <person name="Bayramov B."/>
            <person name="Abdulazimova A."/>
            <person name="Shahmuradov I."/>
        </authorList>
    </citation>
    <scope>NUCLEOTIDE SEQUENCE [LARGE SCALE GENOMIC DNA]</scope>
    <source>
        <strain evidence="2">cv. AG2017</strain>
        <tissue evidence="1">Leaf</tissue>
    </source>
</reference>
<dbReference type="EMBL" id="PGOL01000270">
    <property type="protein sequence ID" value="PKI73566.1"/>
    <property type="molecule type" value="Genomic_DNA"/>
</dbReference>
<dbReference type="Proteomes" id="UP000233551">
    <property type="component" value="Unassembled WGS sequence"/>
</dbReference>
<dbReference type="AlphaFoldDB" id="A0A2I0L0C8"/>
<evidence type="ECO:0008006" key="3">
    <source>
        <dbReference type="Google" id="ProtNLM"/>
    </source>
</evidence>
<dbReference type="Pfam" id="PF14223">
    <property type="entry name" value="Retrotran_gag_2"/>
    <property type="match status" value="1"/>
</dbReference>
<dbReference type="PANTHER" id="PTHR47481">
    <property type="match status" value="1"/>
</dbReference>
<evidence type="ECO:0000313" key="1">
    <source>
        <dbReference type="EMBL" id="PKI73566.1"/>
    </source>
</evidence>
<name>A0A2I0L0C8_PUNGR</name>
<gene>
    <name evidence="1" type="ORF">CRG98_006014</name>
</gene>
<evidence type="ECO:0000313" key="2">
    <source>
        <dbReference type="Proteomes" id="UP000233551"/>
    </source>
</evidence>
<protein>
    <recommendedName>
        <fullName evidence="3">Retrotransposon Copia-like N-terminal domain-containing protein</fullName>
    </recommendedName>
</protein>
<keyword evidence="2" id="KW-1185">Reference proteome</keyword>
<dbReference type="PANTHER" id="PTHR47481:SF14">
    <property type="entry name" value="RETROTRANSPOSON COPIA-LIKE N-TERMINAL DOMAIN-CONTAINING PROTEIN"/>
    <property type="match status" value="1"/>
</dbReference>
<organism evidence="1 2">
    <name type="scientific">Punica granatum</name>
    <name type="common">Pomegranate</name>
    <dbReference type="NCBI Taxonomy" id="22663"/>
    <lineage>
        <taxon>Eukaryota</taxon>
        <taxon>Viridiplantae</taxon>
        <taxon>Streptophyta</taxon>
        <taxon>Embryophyta</taxon>
        <taxon>Tracheophyta</taxon>
        <taxon>Spermatophyta</taxon>
        <taxon>Magnoliopsida</taxon>
        <taxon>eudicotyledons</taxon>
        <taxon>Gunneridae</taxon>
        <taxon>Pentapetalae</taxon>
        <taxon>rosids</taxon>
        <taxon>malvids</taxon>
        <taxon>Myrtales</taxon>
        <taxon>Lythraceae</taxon>
        <taxon>Punica</taxon>
    </lineage>
</organism>
<comment type="caution">
    <text evidence="1">The sequence shown here is derived from an EMBL/GenBank/DDBJ whole genome shotgun (WGS) entry which is preliminary data.</text>
</comment>